<name>A0A1H2WV26_9FLAO</name>
<dbReference type="InterPro" id="IPR050738">
    <property type="entry name" value="Sulfatase"/>
</dbReference>
<protein>
    <submittedName>
        <fullName evidence="4">Uncharacterized sulfatase</fullName>
    </submittedName>
</protein>
<dbReference type="InterPro" id="IPR000917">
    <property type="entry name" value="Sulfatase_N"/>
</dbReference>
<organism evidence="4 5">
    <name type="scientific">Lutibacter oricola</name>
    <dbReference type="NCBI Taxonomy" id="762486"/>
    <lineage>
        <taxon>Bacteria</taxon>
        <taxon>Pseudomonadati</taxon>
        <taxon>Bacteroidota</taxon>
        <taxon>Flavobacteriia</taxon>
        <taxon>Flavobacteriales</taxon>
        <taxon>Flavobacteriaceae</taxon>
        <taxon>Lutibacter</taxon>
    </lineage>
</organism>
<evidence type="ECO:0000256" key="2">
    <source>
        <dbReference type="ARBA" id="ARBA00022801"/>
    </source>
</evidence>
<evidence type="ECO:0000259" key="3">
    <source>
        <dbReference type="Pfam" id="PF00884"/>
    </source>
</evidence>
<dbReference type="Proteomes" id="UP000199595">
    <property type="component" value="Unassembled WGS sequence"/>
</dbReference>
<dbReference type="RefSeq" id="WP_090121166.1">
    <property type="nucleotide sequence ID" value="NZ_FNNJ01000002.1"/>
</dbReference>
<proteinExistence type="inferred from homology"/>
<accession>A0A1H2WV26</accession>
<dbReference type="CDD" id="cd16034">
    <property type="entry name" value="sulfatase_like"/>
    <property type="match status" value="1"/>
</dbReference>
<keyword evidence="5" id="KW-1185">Reference proteome</keyword>
<feature type="domain" description="Sulfatase N-terminal" evidence="3">
    <location>
        <begin position="28"/>
        <end position="381"/>
    </location>
</feature>
<evidence type="ECO:0000256" key="1">
    <source>
        <dbReference type="ARBA" id="ARBA00008779"/>
    </source>
</evidence>
<gene>
    <name evidence="4" type="ORF">SAMN05444411_102281</name>
</gene>
<dbReference type="Gene3D" id="3.40.720.10">
    <property type="entry name" value="Alkaline Phosphatase, subunit A"/>
    <property type="match status" value="1"/>
</dbReference>
<dbReference type="InterPro" id="IPR017850">
    <property type="entry name" value="Alkaline_phosphatase_core_sf"/>
</dbReference>
<dbReference type="PANTHER" id="PTHR42693:SF53">
    <property type="entry name" value="ENDO-4-O-SULFATASE"/>
    <property type="match status" value="1"/>
</dbReference>
<evidence type="ECO:0000313" key="5">
    <source>
        <dbReference type="Proteomes" id="UP000199595"/>
    </source>
</evidence>
<sequence length="490" mass="55798">MKLAKLYLALIIGVLLLPQVSKAQEKKPNLIVIHTDEHNFRTLGCYRDQLTEDQAFVWGKGVEVKTPHIDRIANEGAICNNYYASSPVCTPSRASLVSGNYPIKTASYRNDIPMKDEVVTFAEVLKQEGYATSYLGKWHLDGKAKPGFAPKRKFGFTDNKYMFNRGHWKGLEDDEHGNPKLAGDYNAKNFKQKINVKNTTAVDFTTDYLATKTIEILERDKNKPFCIMVSIPDPHTPNTVRPPYDTMYSNLHFEKPKTLKTPVSEMPNWAGAQGKNFVNELEQDKMQRYFGMVKCIDDNVGRILDFLDENNLTENTIVVFTSDHGDLMGEHHKHNKGNPYEASAKIPFVLRYPRKVKAGKVIKKAYTTTDFTPTILGLMGAPEIKNVDGVNASSDFTSKKKEIIDDRVTYMTSSHQKWIAAVTNRYKLVLSQEDKPWLIDLEVNPDEDINFYNNAKYKKIASELQAELLKQAKKYNDPVFTKGKNELIYK</sequence>
<dbReference type="AlphaFoldDB" id="A0A1H2WV26"/>
<dbReference type="PANTHER" id="PTHR42693">
    <property type="entry name" value="ARYLSULFATASE FAMILY MEMBER"/>
    <property type="match status" value="1"/>
</dbReference>
<dbReference type="SUPFAM" id="SSF53649">
    <property type="entry name" value="Alkaline phosphatase-like"/>
    <property type="match status" value="1"/>
</dbReference>
<dbReference type="GO" id="GO:0004065">
    <property type="term" value="F:arylsulfatase activity"/>
    <property type="evidence" value="ECO:0007669"/>
    <property type="project" value="TreeGrafter"/>
</dbReference>
<reference evidence="4 5" key="1">
    <citation type="submission" date="2016-10" db="EMBL/GenBank/DDBJ databases">
        <authorList>
            <person name="de Groot N.N."/>
        </authorList>
    </citation>
    <scope>NUCLEOTIDE SEQUENCE [LARGE SCALE GENOMIC DNA]</scope>
    <source>
        <strain evidence="4 5">DSM 24956</strain>
    </source>
</reference>
<dbReference type="OrthoDB" id="9789742at2"/>
<keyword evidence="2" id="KW-0378">Hydrolase</keyword>
<evidence type="ECO:0000313" key="4">
    <source>
        <dbReference type="EMBL" id="SDW83839.1"/>
    </source>
</evidence>
<comment type="similarity">
    <text evidence="1">Belongs to the sulfatase family.</text>
</comment>
<dbReference type="STRING" id="762486.SAMN05444411_102281"/>
<dbReference type="Pfam" id="PF00884">
    <property type="entry name" value="Sulfatase"/>
    <property type="match status" value="1"/>
</dbReference>
<dbReference type="EMBL" id="FNNJ01000002">
    <property type="protein sequence ID" value="SDW83839.1"/>
    <property type="molecule type" value="Genomic_DNA"/>
</dbReference>